<dbReference type="RefSeq" id="XP_005784802.1">
    <property type="nucleotide sequence ID" value="XM_005784745.1"/>
</dbReference>
<feature type="region of interest" description="Disordered" evidence="1">
    <location>
        <begin position="1"/>
        <end position="21"/>
    </location>
</feature>
<reference evidence="4" key="1">
    <citation type="journal article" date="2013" name="Nature">
        <title>Pan genome of the phytoplankton Emiliania underpins its global distribution.</title>
        <authorList>
            <person name="Read B.A."/>
            <person name="Kegel J."/>
            <person name="Klute M.J."/>
            <person name="Kuo A."/>
            <person name="Lefebvre S.C."/>
            <person name="Maumus F."/>
            <person name="Mayer C."/>
            <person name="Miller J."/>
            <person name="Monier A."/>
            <person name="Salamov A."/>
            <person name="Young J."/>
            <person name="Aguilar M."/>
            <person name="Claverie J.M."/>
            <person name="Frickenhaus S."/>
            <person name="Gonzalez K."/>
            <person name="Herman E.K."/>
            <person name="Lin Y.C."/>
            <person name="Napier J."/>
            <person name="Ogata H."/>
            <person name="Sarno A.F."/>
            <person name="Shmutz J."/>
            <person name="Schroeder D."/>
            <person name="de Vargas C."/>
            <person name="Verret F."/>
            <person name="von Dassow P."/>
            <person name="Valentin K."/>
            <person name="Van de Peer Y."/>
            <person name="Wheeler G."/>
            <person name="Dacks J.B."/>
            <person name="Delwiche C.F."/>
            <person name="Dyhrman S.T."/>
            <person name="Glockner G."/>
            <person name="John U."/>
            <person name="Richards T."/>
            <person name="Worden A.Z."/>
            <person name="Zhang X."/>
            <person name="Grigoriev I.V."/>
            <person name="Allen A.E."/>
            <person name="Bidle K."/>
            <person name="Borodovsky M."/>
            <person name="Bowler C."/>
            <person name="Brownlee C."/>
            <person name="Cock J.M."/>
            <person name="Elias M."/>
            <person name="Gladyshev V.N."/>
            <person name="Groth M."/>
            <person name="Guda C."/>
            <person name="Hadaegh A."/>
            <person name="Iglesias-Rodriguez M.D."/>
            <person name="Jenkins J."/>
            <person name="Jones B.M."/>
            <person name="Lawson T."/>
            <person name="Leese F."/>
            <person name="Lindquist E."/>
            <person name="Lobanov A."/>
            <person name="Lomsadze A."/>
            <person name="Malik S.B."/>
            <person name="Marsh M.E."/>
            <person name="Mackinder L."/>
            <person name="Mock T."/>
            <person name="Mueller-Roeber B."/>
            <person name="Pagarete A."/>
            <person name="Parker M."/>
            <person name="Probert I."/>
            <person name="Quesneville H."/>
            <person name="Raines C."/>
            <person name="Rensing S.A."/>
            <person name="Riano-Pachon D.M."/>
            <person name="Richier S."/>
            <person name="Rokitta S."/>
            <person name="Shiraiwa Y."/>
            <person name="Soanes D.M."/>
            <person name="van der Giezen M."/>
            <person name="Wahlund T.M."/>
            <person name="Williams B."/>
            <person name="Wilson W."/>
            <person name="Wolfe G."/>
            <person name="Wurch L.L."/>
        </authorList>
    </citation>
    <scope>NUCLEOTIDE SEQUENCE</scope>
</reference>
<keyword evidence="4" id="KW-1185">Reference proteome</keyword>
<dbReference type="Pfam" id="PF03016">
    <property type="entry name" value="Exostosin_GT47"/>
    <property type="match status" value="1"/>
</dbReference>
<organism evidence="3 4">
    <name type="scientific">Emiliania huxleyi (strain CCMP1516)</name>
    <dbReference type="NCBI Taxonomy" id="280463"/>
    <lineage>
        <taxon>Eukaryota</taxon>
        <taxon>Haptista</taxon>
        <taxon>Haptophyta</taxon>
        <taxon>Prymnesiophyceae</taxon>
        <taxon>Isochrysidales</taxon>
        <taxon>Noelaerhabdaceae</taxon>
        <taxon>Emiliania</taxon>
    </lineage>
</organism>
<accession>A0A0D3K9D8</accession>
<feature type="domain" description="Exostosin GT47" evidence="2">
    <location>
        <begin position="52"/>
        <end position="143"/>
    </location>
</feature>
<dbReference type="KEGG" id="ehx:EMIHUDRAFT_112381"/>
<dbReference type="Proteomes" id="UP000013827">
    <property type="component" value="Unassembled WGS sequence"/>
</dbReference>
<reference evidence="3" key="2">
    <citation type="submission" date="2024-10" db="UniProtKB">
        <authorList>
            <consortium name="EnsemblProtists"/>
        </authorList>
    </citation>
    <scope>IDENTIFICATION</scope>
</reference>
<evidence type="ECO:0000313" key="3">
    <source>
        <dbReference type="EnsemblProtists" id="EOD32373"/>
    </source>
</evidence>
<dbReference type="EnsemblProtists" id="EOD32373">
    <property type="protein sequence ID" value="EOD32373"/>
    <property type="gene ID" value="EMIHUDRAFT_112381"/>
</dbReference>
<sequence>MGDVGLPHAESEEGSVEDQRHEDIRGRLQLPFFLYEGPNIDDGTWFEPCARGLRGETVTEDQYSGEHYFLSQLRGHRWRVRDPATALLFVVPLYINAALQPSVAGTSCNGTHYQRLLDATAAAVASTEQYARHQGADHLIVCNSWKLSQRPPAQAP</sequence>
<name>A0A0D3K9D8_EMIH1</name>
<evidence type="ECO:0000256" key="1">
    <source>
        <dbReference type="SAM" id="MobiDB-lite"/>
    </source>
</evidence>
<dbReference type="GeneID" id="17277645"/>
<dbReference type="InterPro" id="IPR040911">
    <property type="entry name" value="Exostosin_GT47"/>
</dbReference>
<protein>
    <recommendedName>
        <fullName evidence="2">Exostosin GT47 domain-containing protein</fullName>
    </recommendedName>
</protein>
<dbReference type="PaxDb" id="2903-EOD32373"/>
<dbReference type="HOGENOM" id="CLU_1690023_0_0_1"/>
<evidence type="ECO:0000259" key="2">
    <source>
        <dbReference type="Pfam" id="PF03016"/>
    </source>
</evidence>
<dbReference type="AlphaFoldDB" id="A0A0D3K9D8"/>
<evidence type="ECO:0000313" key="4">
    <source>
        <dbReference type="Proteomes" id="UP000013827"/>
    </source>
</evidence>
<proteinExistence type="predicted"/>